<protein>
    <recommendedName>
        <fullName evidence="3">Nucleotide-diphospho-sugar transferase domain-containing protein</fullName>
    </recommendedName>
</protein>
<keyword evidence="2" id="KW-1133">Transmembrane helix</keyword>
<feature type="region of interest" description="Disordered" evidence="1">
    <location>
        <begin position="75"/>
        <end position="111"/>
    </location>
</feature>
<dbReference type="PANTHER" id="PTHR46936">
    <property type="entry name" value="ARABINOSYLTRANSFERASE XEG113"/>
    <property type="match status" value="1"/>
</dbReference>
<evidence type="ECO:0000313" key="5">
    <source>
        <dbReference type="Proteomes" id="UP000232323"/>
    </source>
</evidence>
<organism evidence="4 5">
    <name type="scientific">Chlamydomonas eustigma</name>
    <dbReference type="NCBI Taxonomy" id="1157962"/>
    <lineage>
        <taxon>Eukaryota</taxon>
        <taxon>Viridiplantae</taxon>
        <taxon>Chlorophyta</taxon>
        <taxon>core chlorophytes</taxon>
        <taxon>Chlorophyceae</taxon>
        <taxon>CS clade</taxon>
        <taxon>Chlamydomonadales</taxon>
        <taxon>Chlamydomonadaceae</taxon>
        <taxon>Chlamydomonas</taxon>
    </lineage>
</organism>
<dbReference type="AlphaFoldDB" id="A0A250X7X7"/>
<dbReference type="InterPro" id="IPR053250">
    <property type="entry name" value="Glycosyltransferase_77"/>
</dbReference>
<dbReference type="OrthoDB" id="540503at2759"/>
<dbReference type="GO" id="GO:0052325">
    <property type="term" value="P:cell wall pectin biosynthetic process"/>
    <property type="evidence" value="ECO:0007669"/>
    <property type="project" value="TreeGrafter"/>
</dbReference>
<dbReference type="STRING" id="1157962.A0A250X7X7"/>
<dbReference type="EMBL" id="BEGY01000040">
    <property type="protein sequence ID" value="GAX79191.1"/>
    <property type="molecule type" value="Genomic_DNA"/>
</dbReference>
<keyword evidence="2" id="KW-0812">Transmembrane</keyword>
<gene>
    <name evidence="4" type="ORF">CEUSTIGMA_g6631.t1</name>
</gene>
<evidence type="ECO:0000256" key="1">
    <source>
        <dbReference type="SAM" id="MobiDB-lite"/>
    </source>
</evidence>
<dbReference type="Proteomes" id="UP000232323">
    <property type="component" value="Unassembled WGS sequence"/>
</dbReference>
<reference evidence="4 5" key="1">
    <citation type="submission" date="2017-08" db="EMBL/GenBank/DDBJ databases">
        <title>Acidophilic green algal genome provides insights into adaptation to an acidic environment.</title>
        <authorList>
            <person name="Hirooka S."/>
            <person name="Hirose Y."/>
            <person name="Kanesaki Y."/>
            <person name="Higuchi S."/>
            <person name="Fujiwara T."/>
            <person name="Onuma R."/>
            <person name="Era A."/>
            <person name="Ohbayashi R."/>
            <person name="Uzuka A."/>
            <person name="Nozaki H."/>
            <person name="Yoshikawa H."/>
            <person name="Miyagishima S.Y."/>
        </authorList>
    </citation>
    <scope>NUCLEOTIDE SEQUENCE [LARGE SCALE GENOMIC DNA]</scope>
    <source>
        <strain evidence="4 5">NIES-2499</strain>
    </source>
</reference>
<name>A0A250X7X7_9CHLO</name>
<keyword evidence="5" id="KW-1185">Reference proteome</keyword>
<dbReference type="GO" id="GO:0052636">
    <property type="term" value="F:arabinosyltransferase activity"/>
    <property type="evidence" value="ECO:0007669"/>
    <property type="project" value="TreeGrafter"/>
</dbReference>
<dbReference type="InterPro" id="IPR005069">
    <property type="entry name" value="Nucl-diP-sugar_transferase"/>
</dbReference>
<dbReference type="PANTHER" id="PTHR46936:SF1">
    <property type="entry name" value="ARABINOSYLTRANSFERASE XEG113"/>
    <property type="match status" value="1"/>
</dbReference>
<sequence>MPALPRPRRGVALGVLGLMLLAFFSLVFMLGRQSYFHDIYETLTHDPRVHNPNAEHSLAPSGSAKDKLTMEVDNENRTAAASQPSTDAKPAETKPASPVASPTESVKKAEVVPNQKVEEVVKIIETVNKTVEKISESKPIVVTETAKSPAPTETGKGDGLSAMDNKYKPTKEMVQSIQQDGFLVVTWANWHYQDFVMTWVAHVQKVGITGYIVGAMDDQLLEALVSRKMNTFSMKSGLTLGDFGWGSKTFAKMGREKIRLIGIFLKLGVDVVIADVDVLWLRNPLPFFKKYHEADVLTSSDHLSNTVPDESLEKWPQAASAANIGIMLFRVKSLPFVNEWIDIIEKDETVWDQNAFNSLFRKSMKELPSDPNHYFMGYDGTLKMGILPVSLFCSGHTFFTQQMFKTLNLQPYAVHATFQFSGTPGKRNRMREFMLYEDPQSYYDHPAGFVTFEMDGIETLLPGAGPNTGTMVLENVQGHFKLVNHQILRVRNALAISSVLGRALVMPEMWCGQDRWWAPHSGVIPGSSFKLPFKCPMDHVFDLEGGWAGKLSEEQHGPQIPFREYSFFQNPRMLPEVNKSRLTIEICPANTAGCSDGSTAAAVQDGKIRVQEGLMSAQLKVALEAASSFKVLQFTTMNNAFKNFTKESDWSKFAARMRNYGSIWCCIHAHPGHIHYDMLWDVPHSDKFNRPWTTWETKTGP</sequence>
<feature type="compositionally biased region" description="Polar residues" evidence="1">
    <location>
        <begin position="77"/>
        <end position="86"/>
    </location>
</feature>
<proteinExistence type="predicted"/>
<dbReference type="Pfam" id="PF03407">
    <property type="entry name" value="Nucleotid_trans"/>
    <property type="match status" value="1"/>
</dbReference>
<feature type="domain" description="Nucleotide-diphospho-sugar transferase" evidence="3">
    <location>
        <begin position="208"/>
        <end position="430"/>
    </location>
</feature>
<comment type="caution">
    <text evidence="4">The sequence shown here is derived from an EMBL/GenBank/DDBJ whole genome shotgun (WGS) entry which is preliminary data.</text>
</comment>
<accession>A0A250X7X7</accession>
<feature type="transmembrane region" description="Helical" evidence="2">
    <location>
        <begin position="12"/>
        <end position="31"/>
    </location>
</feature>
<dbReference type="GO" id="GO:0005794">
    <property type="term" value="C:Golgi apparatus"/>
    <property type="evidence" value="ECO:0007669"/>
    <property type="project" value="TreeGrafter"/>
</dbReference>
<evidence type="ECO:0000256" key="2">
    <source>
        <dbReference type="SAM" id="Phobius"/>
    </source>
</evidence>
<keyword evidence="2" id="KW-0472">Membrane</keyword>
<evidence type="ECO:0000259" key="3">
    <source>
        <dbReference type="Pfam" id="PF03407"/>
    </source>
</evidence>
<evidence type="ECO:0000313" key="4">
    <source>
        <dbReference type="EMBL" id="GAX79191.1"/>
    </source>
</evidence>